<dbReference type="Proteomes" id="UP000053825">
    <property type="component" value="Unassembled WGS sequence"/>
</dbReference>
<dbReference type="GO" id="GO:0046975">
    <property type="term" value="F:histone H3K36 methyltransferase activity"/>
    <property type="evidence" value="ECO:0007669"/>
    <property type="project" value="TreeGrafter"/>
</dbReference>
<name>A0A0L7QZC2_9HYME</name>
<dbReference type="GO" id="GO:0035861">
    <property type="term" value="C:site of double-strand break"/>
    <property type="evidence" value="ECO:0007669"/>
    <property type="project" value="TreeGrafter"/>
</dbReference>
<dbReference type="GO" id="GO:0042800">
    <property type="term" value="F:histone H3K4 methyltransferase activity"/>
    <property type="evidence" value="ECO:0007669"/>
    <property type="project" value="TreeGrafter"/>
</dbReference>
<dbReference type="EMBL" id="KQ414681">
    <property type="protein sequence ID" value="KOC63979.1"/>
    <property type="molecule type" value="Genomic_DNA"/>
</dbReference>
<dbReference type="GO" id="GO:0003697">
    <property type="term" value="F:single-stranded DNA binding"/>
    <property type="evidence" value="ECO:0007669"/>
    <property type="project" value="TreeGrafter"/>
</dbReference>
<dbReference type="GO" id="GO:0005634">
    <property type="term" value="C:nucleus"/>
    <property type="evidence" value="ECO:0007669"/>
    <property type="project" value="TreeGrafter"/>
</dbReference>
<dbReference type="GO" id="GO:0044774">
    <property type="term" value="P:mitotic DNA integrity checkpoint signaling"/>
    <property type="evidence" value="ECO:0007669"/>
    <property type="project" value="TreeGrafter"/>
</dbReference>
<dbReference type="PANTHER" id="PTHR46060">
    <property type="entry name" value="MARINER MOS1 TRANSPOSASE-LIKE PROTEIN"/>
    <property type="match status" value="1"/>
</dbReference>
<dbReference type="GO" id="GO:0000014">
    <property type="term" value="F:single-stranded DNA endodeoxyribonuclease activity"/>
    <property type="evidence" value="ECO:0007669"/>
    <property type="project" value="TreeGrafter"/>
</dbReference>
<dbReference type="GO" id="GO:0006303">
    <property type="term" value="P:double-strand break repair via nonhomologous end joining"/>
    <property type="evidence" value="ECO:0007669"/>
    <property type="project" value="TreeGrafter"/>
</dbReference>
<accession>A0A0L7QZC2</accession>
<gene>
    <name evidence="1" type="ORF">WH47_01294</name>
</gene>
<protein>
    <submittedName>
        <fullName evidence="1">Histone-lysine N-methyltransferase SETMAR</fullName>
    </submittedName>
</protein>
<dbReference type="GO" id="GO:0000793">
    <property type="term" value="C:condensed chromosome"/>
    <property type="evidence" value="ECO:0007669"/>
    <property type="project" value="TreeGrafter"/>
</dbReference>
<keyword evidence="2" id="KW-1185">Reference proteome</keyword>
<keyword evidence="1" id="KW-0489">Methyltransferase</keyword>
<dbReference type="GO" id="GO:0032259">
    <property type="term" value="P:methylation"/>
    <property type="evidence" value="ECO:0007669"/>
    <property type="project" value="UniProtKB-KW"/>
</dbReference>
<dbReference type="InterPro" id="IPR036397">
    <property type="entry name" value="RNaseH_sf"/>
</dbReference>
<dbReference type="GO" id="GO:0044547">
    <property type="term" value="F:DNA topoisomerase binding"/>
    <property type="evidence" value="ECO:0007669"/>
    <property type="project" value="TreeGrafter"/>
</dbReference>
<evidence type="ECO:0000313" key="2">
    <source>
        <dbReference type="Proteomes" id="UP000053825"/>
    </source>
</evidence>
<dbReference type="GO" id="GO:0003690">
    <property type="term" value="F:double-stranded DNA binding"/>
    <property type="evidence" value="ECO:0007669"/>
    <property type="project" value="TreeGrafter"/>
</dbReference>
<feature type="non-terminal residue" evidence="1">
    <location>
        <position position="1"/>
    </location>
</feature>
<dbReference type="STRING" id="597456.A0A0L7QZC2"/>
<dbReference type="GO" id="GO:0031297">
    <property type="term" value="P:replication fork processing"/>
    <property type="evidence" value="ECO:0007669"/>
    <property type="project" value="TreeGrafter"/>
</dbReference>
<evidence type="ECO:0000313" key="1">
    <source>
        <dbReference type="EMBL" id="KOC63979.1"/>
    </source>
</evidence>
<proteinExistence type="predicted"/>
<sequence length="102" mass="12148">NRKELILLHDKVTSTTVEKLHQLSIEVLPHPPYSLDLSPIDFHIFHLLDNLLTQKRFRKQADIEYAFQQFLSLRNSNFYIRGIDTLAIRWQKCTEHNGNYLK</sequence>
<dbReference type="PANTHER" id="PTHR46060:SF2">
    <property type="entry name" value="HISTONE-LYSINE N-METHYLTRANSFERASE SETMAR"/>
    <property type="match status" value="1"/>
</dbReference>
<keyword evidence="1" id="KW-0808">Transferase</keyword>
<dbReference type="GO" id="GO:0015074">
    <property type="term" value="P:DNA integration"/>
    <property type="evidence" value="ECO:0007669"/>
    <property type="project" value="TreeGrafter"/>
</dbReference>
<dbReference type="InterPro" id="IPR052709">
    <property type="entry name" value="Transposase-MT_Hybrid"/>
</dbReference>
<reference evidence="1 2" key="1">
    <citation type="submission" date="2015-07" db="EMBL/GenBank/DDBJ databases">
        <title>The genome of Habropoda laboriosa.</title>
        <authorList>
            <person name="Pan H."/>
            <person name="Kapheim K."/>
        </authorList>
    </citation>
    <scope>NUCLEOTIDE SEQUENCE [LARGE SCALE GENOMIC DNA]</scope>
    <source>
        <strain evidence="1">0110345459</strain>
    </source>
</reference>
<dbReference type="AlphaFoldDB" id="A0A0L7QZC2"/>
<dbReference type="Gene3D" id="3.30.420.10">
    <property type="entry name" value="Ribonuclease H-like superfamily/Ribonuclease H"/>
    <property type="match status" value="1"/>
</dbReference>
<dbReference type="GO" id="GO:0000729">
    <property type="term" value="P:DNA double-strand break processing"/>
    <property type="evidence" value="ECO:0007669"/>
    <property type="project" value="TreeGrafter"/>
</dbReference>
<organism evidence="1 2">
    <name type="scientific">Habropoda laboriosa</name>
    <dbReference type="NCBI Taxonomy" id="597456"/>
    <lineage>
        <taxon>Eukaryota</taxon>
        <taxon>Metazoa</taxon>
        <taxon>Ecdysozoa</taxon>
        <taxon>Arthropoda</taxon>
        <taxon>Hexapoda</taxon>
        <taxon>Insecta</taxon>
        <taxon>Pterygota</taxon>
        <taxon>Neoptera</taxon>
        <taxon>Endopterygota</taxon>
        <taxon>Hymenoptera</taxon>
        <taxon>Apocrita</taxon>
        <taxon>Aculeata</taxon>
        <taxon>Apoidea</taxon>
        <taxon>Anthophila</taxon>
        <taxon>Apidae</taxon>
        <taxon>Habropoda</taxon>
    </lineage>
</organism>